<evidence type="ECO:0000313" key="1">
    <source>
        <dbReference type="EMBL" id="SPU46302.1"/>
    </source>
</evidence>
<reference evidence="1 2" key="1">
    <citation type="submission" date="2018-06" db="EMBL/GenBank/DDBJ databases">
        <authorList>
            <consortium name="Pathogen Informatics"/>
            <person name="Doyle S."/>
        </authorList>
    </citation>
    <scope>NUCLEOTIDE SEQUENCE [LARGE SCALE GENOMIC DNA]</scope>
    <source>
        <strain evidence="1 2">NCTC11165</strain>
    </source>
</reference>
<sequence>MLKAVGALEDIEPSAGEVSTLADEGAAIAIPP</sequence>
<accession>A0A2X1B0B8</accession>
<evidence type="ECO:0000313" key="2">
    <source>
        <dbReference type="Proteomes" id="UP000250358"/>
    </source>
</evidence>
<dbReference type="EMBL" id="UAQM01000036">
    <property type="protein sequence ID" value="SPU46302.1"/>
    <property type="molecule type" value="Genomic_DNA"/>
</dbReference>
<organism evidence="1 2">
    <name type="scientific">Brevundimonas diminuta</name>
    <name type="common">Pseudomonas diminuta</name>
    <dbReference type="NCBI Taxonomy" id="293"/>
    <lineage>
        <taxon>Bacteria</taxon>
        <taxon>Pseudomonadati</taxon>
        <taxon>Pseudomonadota</taxon>
        <taxon>Alphaproteobacteria</taxon>
        <taxon>Caulobacterales</taxon>
        <taxon>Caulobacteraceae</taxon>
        <taxon>Brevundimonas</taxon>
    </lineage>
</organism>
<dbReference type="Proteomes" id="UP000250358">
    <property type="component" value="Unassembled WGS sequence"/>
</dbReference>
<gene>
    <name evidence="1" type="ORF">NCTC11165_02633</name>
</gene>
<protein>
    <submittedName>
        <fullName evidence="1">Uncharacterized protein</fullName>
    </submittedName>
</protein>
<dbReference type="AlphaFoldDB" id="A0A2X1B0B8"/>
<name>A0A2X1B0B8_BREDI</name>
<proteinExistence type="predicted"/>